<feature type="compositionally biased region" description="Polar residues" evidence="2">
    <location>
        <begin position="98"/>
        <end position="110"/>
    </location>
</feature>
<feature type="region of interest" description="Disordered" evidence="2">
    <location>
        <begin position="89"/>
        <end position="122"/>
    </location>
</feature>
<protein>
    <submittedName>
        <fullName evidence="3">Uncharacterized protein</fullName>
    </submittedName>
</protein>
<feature type="coiled-coil region" evidence="1">
    <location>
        <begin position="402"/>
        <end position="518"/>
    </location>
</feature>
<gene>
    <name evidence="3" type="ORF">CYMTET_35207</name>
</gene>
<dbReference type="PANTHER" id="PTHR23159">
    <property type="entry name" value="CENTROSOMAL PROTEIN 2"/>
    <property type="match status" value="1"/>
</dbReference>
<evidence type="ECO:0000256" key="2">
    <source>
        <dbReference type="SAM" id="MobiDB-lite"/>
    </source>
</evidence>
<sequence>MSSPTGSPRAAISLPPIHLDKLGQAENELGGHQQTVWQLTGVDVGDVEAVLAQTEEKLHGEMQHLKDELTKNQDIEHELNELRLPPITVPAANPRQLGGNSSSLSVRTRFSGSPDPPSYYSYSPSPGYYSDGFEQLGRAKRRTISARHAPPVSAQPGSGPYFKQSIALHSVACQAAPTPWIRFYFSAAEGSEAAATNNFFFRHFDVCKTPPRTFDDSQPQHVLDVPPWMKKEWNRLYFISMPDRPSLQWPELVLHTSHDIQHSGQNICEERFMAARMEVEGASHNWPWAPPSPLTLPTPRPRVLGASITSEHSDFGTGRADLSSLSPFAHPPRPPPSPIAPVRRRFVHFVAQLQARTVIDNKPLTDLRCGIIEYLVDQLEGAGLKYKQRYMERETKMQLEFNKKYESMVKSFEEEIERLANASMDRENLLKRSAEAVARFRTAAYDGRSLTLKAASRELEMANEELGQEAQKLRKQAKASQVTLQTLRGGLMSSRTQNQRLTSELEKLKKEYAAMESSFDKRCQATQILLNEREEEILQLKPWAELGKKAELWFQELEEERKESARLRAAFQKRQEMVTELNKADLKEMQENMGKAKARAQEALVSAMAESDRRMQRANEDMENMSDEARAKWELEKLAAQEMKESMMMIQEQMQKTEEELENMAKRQAQVFAEKNSELNAALNRSRETMLIVRDSTDLTASQKDNLEGVLQELDGIRLQMQELEELIANNADPMEILAAKTKLAGMQAHMQRSALRLPSNALISETVAEINAGIEELGEMITAGAEETRDLMNTHSQYVVDQCDQAMRDAIMEESPKNEMTEALFHIQRSQIAEVMLEAVTEDIFNTEIEGTAENVEWYKQRVSELKKEVAALTASSESMSRKYEILEAQNLGALLRLGM</sequence>
<keyword evidence="4" id="KW-1185">Reference proteome</keyword>
<evidence type="ECO:0000256" key="1">
    <source>
        <dbReference type="SAM" id="Coils"/>
    </source>
</evidence>
<name>A0AAE0KPE4_9CHLO</name>
<evidence type="ECO:0000313" key="3">
    <source>
        <dbReference type="EMBL" id="KAK3255620.1"/>
    </source>
</evidence>
<feature type="coiled-coil region" evidence="1">
    <location>
        <begin position="554"/>
        <end position="674"/>
    </location>
</feature>
<accession>A0AAE0KPE4</accession>
<dbReference type="EMBL" id="LGRX02022433">
    <property type="protein sequence ID" value="KAK3255620.1"/>
    <property type="molecule type" value="Genomic_DNA"/>
</dbReference>
<evidence type="ECO:0000313" key="4">
    <source>
        <dbReference type="Proteomes" id="UP001190700"/>
    </source>
</evidence>
<keyword evidence="1" id="KW-0175">Coiled coil</keyword>
<feature type="coiled-coil region" evidence="1">
    <location>
        <begin position="850"/>
        <end position="884"/>
    </location>
</feature>
<dbReference type="AlphaFoldDB" id="A0AAE0KPE4"/>
<dbReference type="PANTHER" id="PTHR23159:SF60">
    <property type="entry name" value="SPINDLE ASSEMBLY ABNORMAL PROTEIN 4"/>
    <property type="match status" value="1"/>
</dbReference>
<dbReference type="Proteomes" id="UP001190700">
    <property type="component" value="Unassembled WGS sequence"/>
</dbReference>
<comment type="caution">
    <text evidence="3">The sequence shown here is derived from an EMBL/GenBank/DDBJ whole genome shotgun (WGS) entry which is preliminary data.</text>
</comment>
<proteinExistence type="predicted"/>
<reference evidence="3 4" key="1">
    <citation type="journal article" date="2015" name="Genome Biol. Evol.">
        <title>Comparative Genomics of a Bacterivorous Green Alga Reveals Evolutionary Causalities and Consequences of Phago-Mixotrophic Mode of Nutrition.</title>
        <authorList>
            <person name="Burns J.A."/>
            <person name="Paasch A."/>
            <person name="Narechania A."/>
            <person name="Kim E."/>
        </authorList>
    </citation>
    <scope>NUCLEOTIDE SEQUENCE [LARGE SCALE GENOMIC DNA]</scope>
    <source>
        <strain evidence="3 4">PLY_AMNH</strain>
    </source>
</reference>
<organism evidence="3 4">
    <name type="scientific">Cymbomonas tetramitiformis</name>
    <dbReference type="NCBI Taxonomy" id="36881"/>
    <lineage>
        <taxon>Eukaryota</taxon>
        <taxon>Viridiplantae</taxon>
        <taxon>Chlorophyta</taxon>
        <taxon>Pyramimonadophyceae</taxon>
        <taxon>Pyramimonadales</taxon>
        <taxon>Pyramimonadaceae</taxon>
        <taxon>Cymbomonas</taxon>
    </lineage>
</organism>